<protein>
    <recommendedName>
        <fullName evidence="4">dTTP/UTP pyrophosphatase</fullName>
        <shortName evidence="4">dTTPase/UTPase</shortName>
        <ecNumber evidence="4">3.6.1.9</ecNumber>
    </recommendedName>
    <alternativeName>
        <fullName evidence="4">Nucleoside triphosphate pyrophosphatase</fullName>
    </alternativeName>
    <alternativeName>
        <fullName evidence="4">Nucleotide pyrophosphatase</fullName>
        <shortName evidence="4">Nucleotide PPase</shortName>
    </alternativeName>
</protein>
<dbReference type="EMBL" id="BAEQ01000048">
    <property type="protein sequence ID" value="GAC29611.1"/>
    <property type="molecule type" value="Genomic_DNA"/>
</dbReference>
<dbReference type="NCBIfam" id="TIGR00172">
    <property type="entry name" value="maf"/>
    <property type="match status" value="1"/>
</dbReference>
<dbReference type="OrthoDB" id="9807767at2"/>
<evidence type="ECO:0000256" key="1">
    <source>
        <dbReference type="ARBA" id="ARBA00001968"/>
    </source>
</evidence>
<dbReference type="Pfam" id="PF02545">
    <property type="entry name" value="Maf"/>
    <property type="match status" value="1"/>
</dbReference>
<name>K6Z065_9ALTE</name>
<gene>
    <name evidence="5" type="primary">maf</name>
    <name evidence="5" type="ORF">GPAL_2760</name>
</gene>
<keyword evidence="3 4" id="KW-0546">Nucleotide metabolism</keyword>
<feature type="site" description="Important for substrate specificity" evidence="4">
    <location>
        <position position="18"/>
    </location>
</feature>
<feature type="active site" description="Proton acceptor" evidence="4">
    <location>
        <position position="75"/>
    </location>
</feature>
<dbReference type="PIRSF" id="PIRSF006305">
    <property type="entry name" value="Maf"/>
    <property type="match status" value="1"/>
</dbReference>
<dbReference type="GO" id="GO:0036218">
    <property type="term" value="F:dTTP diphosphatase activity"/>
    <property type="evidence" value="ECO:0007669"/>
    <property type="project" value="RHEA"/>
</dbReference>
<dbReference type="EC" id="3.6.1.9" evidence="4"/>
<dbReference type="InterPro" id="IPR029001">
    <property type="entry name" value="ITPase-like_fam"/>
</dbReference>
<organism evidence="5 6">
    <name type="scientific">Brumicola pallidula DSM 14239 = ACAM 615</name>
    <dbReference type="NCBI Taxonomy" id="1121922"/>
    <lineage>
        <taxon>Bacteria</taxon>
        <taxon>Pseudomonadati</taxon>
        <taxon>Pseudomonadota</taxon>
        <taxon>Gammaproteobacteria</taxon>
        <taxon>Alteromonadales</taxon>
        <taxon>Alteromonadaceae</taxon>
        <taxon>Brumicola</taxon>
    </lineage>
</organism>
<dbReference type="PANTHER" id="PTHR43213:SF5">
    <property type="entry name" value="BIFUNCTIONAL DTTP_UTP PYROPHOSPHATASE_METHYLTRANSFERASE PROTEIN-RELATED"/>
    <property type="match status" value="1"/>
</dbReference>
<dbReference type="STRING" id="1121922.GCA_000428905_01055"/>
<comment type="cofactor">
    <cofactor evidence="1 4">
        <name>a divalent metal cation</name>
        <dbReference type="ChEBI" id="CHEBI:60240"/>
    </cofactor>
</comment>
<dbReference type="HAMAP" id="MF_00528">
    <property type="entry name" value="Maf"/>
    <property type="match status" value="1"/>
</dbReference>
<feature type="site" description="Important for substrate specificity" evidence="4">
    <location>
        <position position="158"/>
    </location>
</feature>
<evidence type="ECO:0000313" key="5">
    <source>
        <dbReference type="EMBL" id="GAC29611.1"/>
    </source>
</evidence>
<comment type="catalytic activity">
    <reaction evidence="4">
        <text>dTTP + H2O = dTMP + diphosphate + H(+)</text>
        <dbReference type="Rhea" id="RHEA:28534"/>
        <dbReference type="ChEBI" id="CHEBI:15377"/>
        <dbReference type="ChEBI" id="CHEBI:15378"/>
        <dbReference type="ChEBI" id="CHEBI:33019"/>
        <dbReference type="ChEBI" id="CHEBI:37568"/>
        <dbReference type="ChEBI" id="CHEBI:63528"/>
        <dbReference type="EC" id="3.6.1.9"/>
    </reaction>
</comment>
<dbReference type="InterPro" id="IPR003697">
    <property type="entry name" value="Maf-like"/>
</dbReference>
<comment type="function">
    <text evidence="4">Nucleoside triphosphate pyrophosphatase that hydrolyzes dTTP and UTP. May have a dual role in cell division arrest and in preventing the incorporation of modified nucleotides into cellular nucleic acids.</text>
</comment>
<sequence length="194" mass="21219">MPKLHNLPKVILASASSRRHELLSYLLSDFEIQVADIDETPHSGEMPEALVSRLANSKAHAIWLKNPDSIVIGADTIVTFGAEIFGKPLSQNDSMTILKKLSEQRHIVMTGVAMFGANKKISTVVRTEVEFTSLSDKQISAYWRTGEPHDKAGSYAIQGIGGKFVKQINGSYSNVVGLPLVETESMLAQMGIHE</sequence>
<evidence type="ECO:0000256" key="4">
    <source>
        <dbReference type="HAMAP-Rule" id="MF_00528"/>
    </source>
</evidence>
<evidence type="ECO:0000313" key="6">
    <source>
        <dbReference type="Proteomes" id="UP000006251"/>
    </source>
</evidence>
<dbReference type="GO" id="GO:0036221">
    <property type="term" value="F:UTP diphosphatase activity"/>
    <property type="evidence" value="ECO:0007669"/>
    <property type="project" value="RHEA"/>
</dbReference>
<dbReference type="SUPFAM" id="SSF52972">
    <property type="entry name" value="ITPase-like"/>
    <property type="match status" value="1"/>
</dbReference>
<comment type="similarity">
    <text evidence="4">Belongs to the Maf family. YhdE subfamily.</text>
</comment>
<dbReference type="Proteomes" id="UP000006251">
    <property type="component" value="Unassembled WGS sequence"/>
</dbReference>
<dbReference type="PANTHER" id="PTHR43213">
    <property type="entry name" value="BIFUNCTIONAL DTTP/UTP PYROPHOSPHATASE/METHYLTRANSFERASE PROTEIN-RELATED"/>
    <property type="match status" value="1"/>
</dbReference>
<comment type="caution">
    <text evidence="4">Lacks conserved residue(s) required for the propagation of feature annotation.</text>
</comment>
<comment type="subcellular location">
    <subcellularLocation>
        <location evidence="4">Cytoplasm</location>
    </subcellularLocation>
</comment>
<dbReference type="AlphaFoldDB" id="K6Z065"/>
<dbReference type="RefSeq" id="WP_006012809.1">
    <property type="nucleotide sequence ID" value="NZ_AUAV01000005.1"/>
</dbReference>
<dbReference type="GO" id="GO:0005737">
    <property type="term" value="C:cytoplasm"/>
    <property type="evidence" value="ECO:0007669"/>
    <property type="project" value="UniProtKB-SubCell"/>
</dbReference>
<keyword evidence="2 4" id="KW-0378">Hydrolase</keyword>
<comment type="catalytic activity">
    <reaction evidence="4">
        <text>UTP + H2O = UMP + diphosphate + H(+)</text>
        <dbReference type="Rhea" id="RHEA:29395"/>
        <dbReference type="ChEBI" id="CHEBI:15377"/>
        <dbReference type="ChEBI" id="CHEBI:15378"/>
        <dbReference type="ChEBI" id="CHEBI:33019"/>
        <dbReference type="ChEBI" id="CHEBI:46398"/>
        <dbReference type="ChEBI" id="CHEBI:57865"/>
        <dbReference type="EC" id="3.6.1.9"/>
    </reaction>
</comment>
<keyword evidence="6" id="KW-1185">Reference proteome</keyword>
<evidence type="ECO:0000256" key="2">
    <source>
        <dbReference type="ARBA" id="ARBA00022801"/>
    </source>
</evidence>
<dbReference type="Gene3D" id="3.90.950.10">
    <property type="match status" value="1"/>
</dbReference>
<dbReference type="GO" id="GO:0009117">
    <property type="term" value="P:nucleotide metabolic process"/>
    <property type="evidence" value="ECO:0007669"/>
    <property type="project" value="UniProtKB-KW"/>
</dbReference>
<keyword evidence="4" id="KW-0963">Cytoplasm</keyword>
<feature type="site" description="Important for substrate specificity" evidence="4">
    <location>
        <position position="76"/>
    </location>
</feature>
<evidence type="ECO:0000256" key="3">
    <source>
        <dbReference type="ARBA" id="ARBA00023080"/>
    </source>
</evidence>
<dbReference type="CDD" id="cd00555">
    <property type="entry name" value="Maf"/>
    <property type="match status" value="1"/>
</dbReference>
<proteinExistence type="inferred from homology"/>
<accession>K6Z065</accession>
<comment type="caution">
    <text evidence="5">The sequence shown here is derived from an EMBL/GenBank/DDBJ whole genome shotgun (WGS) entry which is preliminary data.</text>
</comment>
<reference evidence="6" key="1">
    <citation type="journal article" date="2014" name="Environ. Microbiol.">
        <title>Comparative genomics of the marine bacterial genus Glaciecola reveals the high degree of genomic diversity and genomic characteristic for cold adaptation.</title>
        <authorList>
            <person name="Qin Q.L."/>
            <person name="Xie B.B."/>
            <person name="Yu Y."/>
            <person name="Shu Y.L."/>
            <person name="Rong J.C."/>
            <person name="Zhang Y.J."/>
            <person name="Zhao D.L."/>
            <person name="Chen X.L."/>
            <person name="Zhang X.Y."/>
            <person name="Chen B."/>
            <person name="Zhou B.C."/>
            <person name="Zhang Y.Z."/>
        </authorList>
    </citation>
    <scope>NUCLEOTIDE SEQUENCE [LARGE SCALE GENOMIC DNA]</scope>
    <source>
        <strain evidence="6">ACAM 615</strain>
    </source>
</reference>